<dbReference type="Pfam" id="PF00530">
    <property type="entry name" value="SRCR"/>
    <property type="match status" value="1"/>
</dbReference>
<dbReference type="PANTHER" id="PTHR48071:SF18">
    <property type="entry name" value="DELETED IN MALIGNANT BRAIN TUMORS 1 PROTEIN-RELATED"/>
    <property type="match status" value="1"/>
</dbReference>
<proteinExistence type="predicted"/>
<dbReference type="InterPro" id="IPR036772">
    <property type="entry name" value="SRCR-like_dom_sf"/>
</dbReference>
<dbReference type="Gene3D" id="3.10.250.10">
    <property type="entry name" value="SRCR-like domain"/>
    <property type="match status" value="1"/>
</dbReference>
<dbReference type="SMART" id="SM00202">
    <property type="entry name" value="SR"/>
    <property type="match status" value="1"/>
</dbReference>
<dbReference type="InterPro" id="IPR001190">
    <property type="entry name" value="SRCR"/>
</dbReference>
<gene>
    <name evidence="3" type="ORF">MAR_002972</name>
</gene>
<sequence length="174" mass="19813">ELTYNRDEVKVISNRVDILENTTVTHDPSSPNQDKTVTFYNLGDKTGESGKTLVRAGNNEANIRLANVYPYRSTGVQGRLEVRHDRKWGTVCDDSFQSYVGEPYIINNVNMVCRMFGSRECQYMLNAVQGRGSGEVWMNYVRCDGQSSFLDCPHEGWGKRPCSHGEDIGFRMWN</sequence>
<accession>A0ABY7G7M2</accession>
<dbReference type="Proteomes" id="UP001164746">
    <property type="component" value="Chromosome 16"/>
</dbReference>
<keyword evidence="4" id="KW-1185">Reference proteome</keyword>
<dbReference type="SUPFAM" id="SSF56487">
    <property type="entry name" value="SRCR-like"/>
    <property type="match status" value="1"/>
</dbReference>
<keyword evidence="1" id="KW-1015">Disulfide bond</keyword>
<dbReference type="PANTHER" id="PTHR48071">
    <property type="entry name" value="SRCR DOMAIN-CONTAINING PROTEIN"/>
    <property type="match status" value="1"/>
</dbReference>
<evidence type="ECO:0000313" key="3">
    <source>
        <dbReference type="EMBL" id="WAR29404.1"/>
    </source>
</evidence>
<reference evidence="3" key="1">
    <citation type="submission" date="2022-11" db="EMBL/GenBank/DDBJ databases">
        <title>Centuries of genome instability and evolution in soft-shell clam transmissible cancer (bioRxiv).</title>
        <authorList>
            <person name="Hart S.F.M."/>
            <person name="Yonemitsu M.A."/>
            <person name="Giersch R.M."/>
            <person name="Beal B.F."/>
            <person name="Arriagada G."/>
            <person name="Davis B.W."/>
            <person name="Ostrander E.A."/>
            <person name="Goff S.P."/>
            <person name="Metzger M.J."/>
        </authorList>
    </citation>
    <scope>NUCLEOTIDE SEQUENCE</scope>
    <source>
        <strain evidence="3">MELC-2E11</strain>
        <tissue evidence="3">Siphon/mantle</tissue>
    </source>
</reference>
<feature type="non-terminal residue" evidence="3">
    <location>
        <position position="174"/>
    </location>
</feature>
<evidence type="ECO:0000256" key="1">
    <source>
        <dbReference type="ARBA" id="ARBA00023157"/>
    </source>
</evidence>
<evidence type="ECO:0000259" key="2">
    <source>
        <dbReference type="SMART" id="SM00202"/>
    </source>
</evidence>
<name>A0ABY7G7M2_MYAAR</name>
<evidence type="ECO:0000313" key="4">
    <source>
        <dbReference type="Proteomes" id="UP001164746"/>
    </source>
</evidence>
<feature type="domain" description="SRCR" evidence="2">
    <location>
        <begin position="63"/>
        <end position="173"/>
    </location>
</feature>
<dbReference type="EMBL" id="CP111027">
    <property type="protein sequence ID" value="WAR29404.1"/>
    <property type="molecule type" value="Genomic_DNA"/>
</dbReference>
<protein>
    <submittedName>
        <fullName evidence="3">C163A-like protein</fullName>
    </submittedName>
</protein>
<organism evidence="3 4">
    <name type="scientific">Mya arenaria</name>
    <name type="common">Soft-shell clam</name>
    <dbReference type="NCBI Taxonomy" id="6604"/>
    <lineage>
        <taxon>Eukaryota</taxon>
        <taxon>Metazoa</taxon>
        <taxon>Spiralia</taxon>
        <taxon>Lophotrochozoa</taxon>
        <taxon>Mollusca</taxon>
        <taxon>Bivalvia</taxon>
        <taxon>Autobranchia</taxon>
        <taxon>Heteroconchia</taxon>
        <taxon>Euheterodonta</taxon>
        <taxon>Imparidentia</taxon>
        <taxon>Neoheterodontei</taxon>
        <taxon>Myida</taxon>
        <taxon>Myoidea</taxon>
        <taxon>Myidae</taxon>
        <taxon>Mya</taxon>
    </lineage>
</organism>